<dbReference type="InterPro" id="IPR050363">
    <property type="entry name" value="MIP/Aquaporin"/>
</dbReference>
<feature type="transmembrane region" description="Helical" evidence="8">
    <location>
        <begin position="95"/>
        <end position="114"/>
    </location>
</feature>
<comment type="caution">
    <text evidence="9">The sequence shown here is derived from an EMBL/GenBank/DDBJ whole genome shotgun (WGS) entry which is preliminary data.</text>
</comment>
<dbReference type="STRING" id="1335616.WDC_1435"/>
<dbReference type="SUPFAM" id="SSF81338">
    <property type="entry name" value="Aquaporin-like"/>
    <property type="match status" value="1"/>
</dbReference>
<evidence type="ECO:0000256" key="5">
    <source>
        <dbReference type="ARBA" id="ARBA00022989"/>
    </source>
</evidence>
<dbReference type="InterPro" id="IPR022357">
    <property type="entry name" value="MIP_CS"/>
</dbReference>
<dbReference type="GO" id="GO:0015254">
    <property type="term" value="F:glycerol channel activity"/>
    <property type="evidence" value="ECO:0007669"/>
    <property type="project" value="TreeGrafter"/>
</dbReference>
<evidence type="ECO:0000256" key="4">
    <source>
        <dbReference type="ARBA" id="ARBA00022692"/>
    </source>
</evidence>
<organism evidence="9 10">
    <name type="scientific">Paucilactobacillus wasatchensis</name>
    <dbReference type="NCBI Taxonomy" id="1335616"/>
    <lineage>
        <taxon>Bacteria</taxon>
        <taxon>Bacillati</taxon>
        <taxon>Bacillota</taxon>
        <taxon>Bacilli</taxon>
        <taxon>Lactobacillales</taxon>
        <taxon>Lactobacillaceae</taxon>
        <taxon>Paucilactobacillus</taxon>
    </lineage>
</organism>
<dbReference type="PATRIC" id="fig|1335616.4.peg.1439"/>
<keyword evidence="6 8" id="KW-0472">Membrane</keyword>
<evidence type="ECO:0000313" key="9">
    <source>
        <dbReference type="EMBL" id="KIS02971.1"/>
    </source>
</evidence>
<comment type="subcellular location">
    <subcellularLocation>
        <location evidence="1">Membrane</location>
        <topology evidence="1">Multi-pass membrane protein</topology>
    </subcellularLocation>
</comment>
<feature type="transmembrane region" description="Helical" evidence="8">
    <location>
        <begin position="142"/>
        <end position="160"/>
    </location>
</feature>
<dbReference type="GO" id="GO:0005886">
    <property type="term" value="C:plasma membrane"/>
    <property type="evidence" value="ECO:0007669"/>
    <property type="project" value="TreeGrafter"/>
</dbReference>
<protein>
    <submittedName>
        <fullName evidence="9">Glycerol uptake facilitator protein / Propanediol diffusion facilitator</fullName>
    </submittedName>
</protein>
<evidence type="ECO:0000256" key="8">
    <source>
        <dbReference type="SAM" id="Phobius"/>
    </source>
</evidence>
<evidence type="ECO:0000256" key="7">
    <source>
        <dbReference type="RuleBase" id="RU000477"/>
    </source>
</evidence>
<dbReference type="InterPro" id="IPR023271">
    <property type="entry name" value="Aquaporin-like"/>
</dbReference>
<dbReference type="PANTHER" id="PTHR43829">
    <property type="entry name" value="AQUAPORIN OR AQUAGLYCEROPORIN RELATED"/>
    <property type="match status" value="1"/>
</dbReference>
<comment type="similarity">
    <text evidence="2 7">Belongs to the MIP/aquaporin (TC 1.A.8) family.</text>
</comment>
<evidence type="ECO:0000313" key="10">
    <source>
        <dbReference type="Proteomes" id="UP000032279"/>
    </source>
</evidence>
<sequence>MKGLNLMHGLIGELLGTCVLIVIGAGVGAGLHLKKSYASGQANDWFYVSFAWGLAVTMGVYVAASFGSLGHLNPAITIAYALFGLFPWSNVVPYLLGQFIGAFIGAVLVIIQFYPHFKATKGEEEGNTVGIFATMPAISSPVFNFLSEVIATFFFVLILLNLGNFTSGLKPMIVGLVIFVIGAGLGTTTGFALNPARDWGPRLAYSLLPVPNKGAGDWHYAWIPMMGPIAGAIVATALQGILK</sequence>
<dbReference type="AlphaFoldDB" id="A0A0D1A867"/>
<feature type="transmembrane region" description="Helical" evidence="8">
    <location>
        <begin position="6"/>
        <end position="33"/>
    </location>
</feature>
<dbReference type="Pfam" id="PF00230">
    <property type="entry name" value="MIP"/>
    <property type="match status" value="1"/>
</dbReference>
<dbReference type="PRINTS" id="PR00783">
    <property type="entry name" value="MINTRINSICP"/>
</dbReference>
<dbReference type="InterPro" id="IPR000425">
    <property type="entry name" value="MIP"/>
</dbReference>
<keyword evidence="4 7" id="KW-0812">Transmembrane</keyword>
<evidence type="ECO:0000256" key="1">
    <source>
        <dbReference type="ARBA" id="ARBA00004141"/>
    </source>
</evidence>
<accession>A0A0D1A867</accession>
<dbReference type="PANTHER" id="PTHR43829:SF9">
    <property type="entry name" value="AQUAPORIN-9"/>
    <property type="match status" value="1"/>
</dbReference>
<feature type="transmembrane region" description="Helical" evidence="8">
    <location>
        <begin position="220"/>
        <end position="242"/>
    </location>
</feature>
<dbReference type="NCBIfam" id="TIGR00861">
    <property type="entry name" value="MIP"/>
    <property type="match status" value="1"/>
</dbReference>
<dbReference type="Proteomes" id="UP000032279">
    <property type="component" value="Unassembled WGS sequence"/>
</dbReference>
<evidence type="ECO:0000256" key="3">
    <source>
        <dbReference type="ARBA" id="ARBA00022448"/>
    </source>
</evidence>
<reference evidence="9 10" key="1">
    <citation type="submission" date="2013-08" db="EMBL/GenBank/DDBJ databases">
        <title>Lactobacillus wasatchii sp. WDC04, a late gas producing bacteria isolated from aged chedder cheese.</title>
        <authorList>
            <person name="Oberg C.J."/>
            <person name="Culumber M."/>
            <person name="McMahon D.J."/>
            <person name="Broadbent J.R."/>
            <person name="Oberg T.S."/>
            <person name="Ortaki F."/>
        </authorList>
    </citation>
    <scope>NUCLEOTIDE SEQUENCE [LARGE SCALE GENOMIC DNA]</scope>
    <source>
        <strain evidence="9 10">WDC04</strain>
    </source>
</reference>
<keyword evidence="3 7" id="KW-0813">Transport</keyword>
<feature type="transmembrane region" description="Helical" evidence="8">
    <location>
        <begin position="45"/>
        <end position="64"/>
    </location>
</feature>
<evidence type="ECO:0000256" key="2">
    <source>
        <dbReference type="ARBA" id="ARBA00006175"/>
    </source>
</evidence>
<proteinExistence type="inferred from homology"/>
<keyword evidence="10" id="KW-1185">Reference proteome</keyword>
<feature type="transmembrane region" description="Helical" evidence="8">
    <location>
        <begin position="70"/>
        <end position="88"/>
    </location>
</feature>
<dbReference type="PROSITE" id="PS00221">
    <property type="entry name" value="MIP"/>
    <property type="match status" value="1"/>
</dbReference>
<dbReference type="Gene3D" id="1.20.1080.10">
    <property type="entry name" value="Glycerol uptake facilitator protein"/>
    <property type="match status" value="1"/>
</dbReference>
<evidence type="ECO:0000256" key="6">
    <source>
        <dbReference type="ARBA" id="ARBA00023136"/>
    </source>
</evidence>
<dbReference type="EMBL" id="AWTT01000037">
    <property type="protein sequence ID" value="KIS02971.1"/>
    <property type="molecule type" value="Genomic_DNA"/>
</dbReference>
<name>A0A0D1A867_9LACO</name>
<keyword evidence="5 8" id="KW-1133">Transmembrane helix</keyword>
<gene>
    <name evidence="9" type="ORF">WDC_1435</name>
</gene>
<feature type="transmembrane region" description="Helical" evidence="8">
    <location>
        <begin position="172"/>
        <end position="193"/>
    </location>
</feature>